<dbReference type="EMBL" id="FN649760">
    <property type="protein sequence ID" value="CBJ34152.1"/>
    <property type="molecule type" value="Genomic_DNA"/>
</dbReference>
<organism evidence="1 2">
    <name type="scientific">Ectocarpus siliculosus</name>
    <name type="common">Brown alga</name>
    <name type="synonym">Conferva siliculosa</name>
    <dbReference type="NCBI Taxonomy" id="2880"/>
    <lineage>
        <taxon>Eukaryota</taxon>
        <taxon>Sar</taxon>
        <taxon>Stramenopiles</taxon>
        <taxon>Ochrophyta</taxon>
        <taxon>PX clade</taxon>
        <taxon>Phaeophyceae</taxon>
        <taxon>Ectocarpales</taxon>
        <taxon>Ectocarpaceae</taxon>
        <taxon>Ectocarpus</taxon>
    </lineage>
</organism>
<protein>
    <submittedName>
        <fullName evidence="1">Uncharacterized protein</fullName>
    </submittedName>
</protein>
<dbReference type="AlphaFoldDB" id="D7FHV4"/>
<accession>D7FHV4</accession>
<sequence>MPPQHANDSADAAAAAAGAAAAALMGASALDLEDEEQEYEGEEGGEQIQDGRFYEVVFETAQLGIVLLRQVAGMPTSCLSYDGVVDRIRASPCPISLRFRRALFKSWWGREYTLDLSYWDGHRLDGILLVGGGAGDQAVVGSVDGFRPRKRRLG</sequence>
<dbReference type="Proteomes" id="UP000002630">
    <property type="component" value="Unassembled WGS sequence"/>
</dbReference>
<evidence type="ECO:0000313" key="2">
    <source>
        <dbReference type="Proteomes" id="UP000002630"/>
    </source>
</evidence>
<gene>
    <name evidence="1" type="ORF">Esi_1125_0001</name>
</gene>
<evidence type="ECO:0000313" key="1">
    <source>
        <dbReference type="EMBL" id="CBJ34152.1"/>
    </source>
</evidence>
<keyword evidence="2" id="KW-1185">Reference proteome</keyword>
<proteinExistence type="predicted"/>
<dbReference type="InParanoid" id="D7FHV4"/>
<reference evidence="1 2" key="1">
    <citation type="journal article" date="2010" name="Nature">
        <title>The Ectocarpus genome and the independent evolution of multicellularity in brown algae.</title>
        <authorList>
            <person name="Cock J.M."/>
            <person name="Sterck L."/>
            <person name="Rouze P."/>
            <person name="Scornet D."/>
            <person name="Allen A.E."/>
            <person name="Amoutzias G."/>
            <person name="Anthouard V."/>
            <person name="Artiguenave F."/>
            <person name="Aury J.M."/>
            <person name="Badger J.H."/>
            <person name="Beszteri B."/>
            <person name="Billiau K."/>
            <person name="Bonnet E."/>
            <person name="Bothwell J.H."/>
            <person name="Bowler C."/>
            <person name="Boyen C."/>
            <person name="Brownlee C."/>
            <person name="Carrano C.J."/>
            <person name="Charrier B."/>
            <person name="Cho G.Y."/>
            <person name="Coelho S.M."/>
            <person name="Collen J."/>
            <person name="Corre E."/>
            <person name="Da Silva C."/>
            <person name="Delage L."/>
            <person name="Delaroque N."/>
            <person name="Dittami S.M."/>
            <person name="Doulbeau S."/>
            <person name="Elias M."/>
            <person name="Farnham G."/>
            <person name="Gachon C.M."/>
            <person name="Gschloessl B."/>
            <person name="Heesch S."/>
            <person name="Jabbari K."/>
            <person name="Jubin C."/>
            <person name="Kawai H."/>
            <person name="Kimura K."/>
            <person name="Kloareg B."/>
            <person name="Kupper F.C."/>
            <person name="Lang D."/>
            <person name="Le Bail A."/>
            <person name="Leblanc C."/>
            <person name="Lerouge P."/>
            <person name="Lohr M."/>
            <person name="Lopez P.J."/>
            <person name="Martens C."/>
            <person name="Maumus F."/>
            <person name="Michel G."/>
            <person name="Miranda-Saavedra D."/>
            <person name="Morales J."/>
            <person name="Moreau H."/>
            <person name="Motomura T."/>
            <person name="Nagasato C."/>
            <person name="Napoli C.A."/>
            <person name="Nelson D.R."/>
            <person name="Nyvall-Collen P."/>
            <person name="Peters A.F."/>
            <person name="Pommier C."/>
            <person name="Potin P."/>
            <person name="Poulain J."/>
            <person name="Quesneville H."/>
            <person name="Read B."/>
            <person name="Rensing S.A."/>
            <person name="Ritter A."/>
            <person name="Rousvoal S."/>
            <person name="Samanta M."/>
            <person name="Samson G."/>
            <person name="Schroeder D.C."/>
            <person name="Segurens B."/>
            <person name="Strittmatter M."/>
            <person name="Tonon T."/>
            <person name="Tregear J.W."/>
            <person name="Valentin K."/>
            <person name="von Dassow P."/>
            <person name="Yamagishi T."/>
            <person name="Van de Peer Y."/>
            <person name="Wincker P."/>
        </authorList>
    </citation>
    <scope>NUCLEOTIDE SEQUENCE [LARGE SCALE GENOMIC DNA]</scope>
    <source>
        <strain evidence="2">Ec32 / CCAP1310/4</strain>
    </source>
</reference>
<name>D7FHV4_ECTSI</name>